<dbReference type="InterPro" id="IPR041679">
    <property type="entry name" value="DNA2/NAM7-like_C"/>
</dbReference>
<dbReference type="PANTHER" id="PTHR10887:SF495">
    <property type="entry name" value="HELICASE SENATAXIN ISOFORM X1-RELATED"/>
    <property type="match status" value="1"/>
</dbReference>
<evidence type="ECO:0000259" key="4">
    <source>
        <dbReference type="Pfam" id="PF13087"/>
    </source>
</evidence>
<feature type="domain" description="DNA2/NAM7 helicase-like C-terminal" evidence="4">
    <location>
        <begin position="668"/>
        <end position="827"/>
    </location>
</feature>
<dbReference type="InterPro" id="IPR041677">
    <property type="entry name" value="DNA2/NAM7_AAA_11"/>
</dbReference>
<dbReference type="GO" id="GO:0004386">
    <property type="term" value="F:helicase activity"/>
    <property type="evidence" value="ECO:0007669"/>
    <property type="project" value="InterPro"/>
</dbReference>
<dbReference type="PANTHER" id="PTHR10887">
    <property type="entry name" value="DNA2/NAM7 HELICASE FAMILY"/>
    <property type="match status" value="1"/>
</dbReference>
<feature type="domain" description="DUF2726" evidence="2">
    <location>
        <begin position="874"/>
        <end position="989"/>
    </location>
</feature>
<dbReference type="InterPro" id="IPR027417">
    <property type="entry name" value="P-loop_NTPase"/>
</dbReference>
<evidence type="ECO:0000313" key="5">
    <source>
        <dbReference type="EMBL" id="MBC5658397.1"/>
    </source>
</evidence>
<dbReference type="SUPFAM" id="SSF52540">
    <property type="entry name" value="P-loop containing nucleoside triphosphate hydrolases"/>
    <property type="match status" value="1"/>
</dbReference>
<dbReference type="InterPro" id="IPR045055">
    <property type="entry name" value="DNA2/NAM7-like"/>
</dbReference>
<dbReference type="Pfam" id="PF13087">
    <property type="entry name" value="AAA_12"/>
    <property type="match status" value="1"/>
</dbReference>
<dbReference type="CDD" id="cd17934">
    <property type="entry name" value="DEXXQc_Upf1-like"/>
    <property type="match status" value="1"/>
</dbReference>
<accession>A0A923LA37</accession>
<dbReference type="Proteomes" id="UP000649345">
    <property type="component" value="Unassembled WGS sequence"/>
</dbReference>
<evidence type="ECO:0000256" key="1">
    <source>
        <dbReference type="SAM" id="Coils"/>
    </source>
</evidence>
<keyword evidence="6" id="KW-1185">Reference proteome</keyword>
<dbReference type="Pfam" id="PF13086">
    <property type="entry name" value="AAA_11"/>
    <property type="match status" value="1"/>
</dbReference>
<gene>
    <name evidence="5" type="ORF">H8S44_01175</name>
</gene>
<feature type="domain" description="DNA2/NAM7 helicase helicase" evidence="3">
    <location>
        <begin position="321"/>
        <end position="632"/>
    </location>
</feature>
<dbReference type="Gene3D" id="3.40.50.300">
    <property type="entry name" value="P-loop containing nucleotide triphosphate hydrolases"/>
    <property type="match status" value="2"/>
</dbReference>
<reference evidence="5" key="1">
    <citation type="submission" date="2020-08" db="EMBL/GenBank/DDBJ databases">
        <title>Genome public.</title>
        <authorList>
            <person name="Liu C."/>
            <person name="Sun Q."/>
        </authorList>
    </citation>
    <scope>NUCLEOTIDE SEQUENCE</scope>
    <source>
        <strain evidence="5">NSJ-68</strain>
    </source>
</reference>
<evidence type="ECO:0000259" key="3">
    <source>
        <dbReference type="Pfam" id="PF13086"/>
    </source>
</evidence>
<dbReference type="AlphaFoldDB" id="A0A923LA37"/>
<evidence type="ECO:0000313" key="6">
    <source>
        <dbReference type="Proteomes" id="UP000649345"/>
    </source>
</evidence>
<dbReference type="InterPro" id="IPR024402">
    <property type="entry name" value="DUF2726"/>
</dbReference>
<dbReference type="CDD" id="cd18808">
    <property type="entry name" value="SF1_C_Upf1"/>
    <property type="match status" value="1"/>
</dbReference>
<dbReference type="EMBL" id="JACOOR010000001">
    <property type="protein sequence ID" value="MBC5658397.1"/>
    <property type="molecule type" value="Genomic_DNA"/>
</dbReference>
<evidence type="ECO:0000259" key="2">
    <source>
        <dbReference type="Pfam" id="PF10881"/>
    </source>
</evidence>
<dbReference type="Gene3D" id="3.40.960.10">
    <property type="entry name" value="VSR Endonuclease"/>
    <property type="match status" value="1"/>
</dbReference>
<feature type="coiled-coil region" evidence="1">
    <location>
        <begin position="443"/>
        <end position="470"/>
    </location>
</feature>
<keyword evidence="1" id="KW-0175">Coiled coil</keyword>
<dbReference type="InterPro" id="IPR047187">
    <property type="entry name" value="SF1_C_Upf1"/>
</dbReference>
<name>A0A923LA37_9FIRM</name>
<protein>
    <submittedName>
        <fullName evidence="5">DUF2726 domain-containing protein</fullName>
    </submittedName>
</protein>
<proteinExistence type="predicted"/>
<dbReference type="Pfam" id="PF10881">
    <property type="entry name" value="DUF2726"/>
    <property type="match status" value="1"/>
</dbReference>
<comment type="caution">
    <text evidence="5">The sequence shown here is derived from an EMBL/GenBank/DDBJ whole genome shotgun (WGS) entry which is preliminary data.</text>
</comment>
<sequence length="1002" mass="115741">MNAVCRDIFKAIHENKWLSIEYKNKQEEITKYWIGIIDVNPIKRILHVEGLHLGQFSTARLNIYIDSIVSSNVIEGSYFEVKERLKEDIQLNQQKYESLFHQISNLKILNYYIDCNKLDSIPYKTEYSLIDHFDGDCIRKGDYHLTQEQFREIVTNFQYGSANNTKKRIRQIALNVLSVPMKQGLYVLAYREMRLDVVNRCLKPSEEITICTEFTVDGATQSIRKFLDADDYELLNEFEENQEVIKDRITECNSHIKGVDDMPYLIAIGRDIILDLQEEYRAIDDMFQSGKVSAPIKAFFGNLVQEPASRKVFPIALLNKQINLDQLLAIHNAMKYPLAYIQGPPGTGKTNTIVNTLVTAFFNEQTVLFVSYNNHPIDGVCEKLQHISNGKRGTIPFPIIRLGSDDRVAAALDYIKKLYENTKNINIFEGTLEKRKTDRVARTRRLTALLQEYEERLKLLETKEAILSLMESNKHLTFQTQLQGIQLVQVNNKIEKTKDFTDEEALELVLEDEEAFKSYLYYTSAKCIKRLQEPKNADLLAIVRMEDKEKKVKAFNSYLRKDDNLKKFQKIFPIIATTSISAHKVGEPGVHFDMVVMDEASQGNIATSLVPIIRSESLMLVGDPQQLNPVILLNPVNNQRLRKMYQITDEYDYIKNSIYKVFLACDSVSREILLSHHYRCNKQIIQFNNKKYYNGKLKICSQSKEDKPLIFQDVPGNSTYYKNTAPAEADEIVQYASLHKDKSIGVITPFANQKELINQKLRDSSLDNVVCGTVHAFQGDEKDVVLFSLALTDKTSQGTYGWLKNNKELLNVAVSRAKDKLIIFSSSKELERLHNNSNDDDLYELVQYVKHNGVSTVTPKTNASRALGIKPYSTETEQAFLENLNHALDNVLNTNQKCVVQKEVSIAHVFQDNSTYNDLFYTGRFDFVVYERQPRSKIDIPVLAIELDGREHQEKKIVMERDRKKEEICREHGFELIRVENTYARRYQYMKNILMRYFASVK</sequence>
<dbReference type="RefSeq" id="WP_186872873.1">
    <property type="nucleotide sequence ID" value="NZ_JACOOR010000001.1"/>
</dbReference>
<organism evidence="5 6">
    <name type="scientific">Anaerosacchariphilus hominis</name>
    <dbReference type="NCBI Taxonomy" id="2763017"/>
    <lineage>
        <taxon>Bacteria</taxon>
        <taxon>Bacillati</taxon>
        <taxon>Bacillota</taxon>
        <taxon>Clostridia</taxon>
        <taxon>Lachnospirales</taxon>
        <taxon>Lachnospiraceae</taxon>
        <taxon>Anaerosacchariphilus</taxon>
    </lineage>
</organism>